<evidence type="ECO:0000313" key="1">
    <source>
        <dbReference type="EnsemblPlants" id="AVESA.00010b.r2.6CG1118440.1.CDS"/>
    </source>
</evidence>
<sequence length="533" mass="57132">MPVERWHLRGQHHCEMEPDTRRRGRGMRTAPLFLVLVFMSMAVVARAAAEGSSNAYSVGDADGDEAFDKRFLKLWTDGGGGDEEDHLRWYGDDDGDEYDDDDEEDQVENDGESIVLGAARCPSPGKKKKRKRNVVKVDDFGAAGDGSADDTEAFAKAWEQACSVKDAVFVVTAGRRYKVGPIRFMGPCKEKLVVLIHGTIVAPSEPSEWDPKSPRLWLLFGGLVGARIQGGGVIDGSGCKWWANSCKTDRSKPCKAAPTAVTVDSCSGVRVRGLRIQNAQQMHLTVSRSRGVRLDKLAIAAPEDSPNTDGIHVAESSAVTITGCRIGTGDDCVSISNASFAVKMRGIVCDPGHGISIGSLGQGGSYAAVEGVSLDDARISRAQNGVRIKTWQGGAGYVRNVRFSNVLVEDVDHPIIIDQFYCDSRTLCANQSSNVQVSNVMYRNITGTSRRAEAIKFACSDAVPCSGIVLSNINLLREDGSEVQTVCNCAMGMGYEPVRPAADCLRDSACGGGGDKKVGGEAPTVLPLLHTEL</sequence>
<organism evidence="1 2">
    <name type="scientific">Avena sativa</name>
    <name type="common">Oat</name>
    <dbReference type="NCBI Taxonomy" id="4498"/>
    <lineage>
        <taxon>Eukaryota</taxon>
        <taxon>Viridiplantae</taxon>
        <taxon>Streptophyta</taxon>
        <taxon>Embryophyta</taxon>
        <taxon>Tracheophyta</taxon>
        <taxon>Spermatophyta</taxon>
        <taxon>Magnoliopsida</taxon>
        <taxon>Liliopsida</taxon>
        <taxon>Poales</taxon>
        <taxon>Poaceae</taxon>
        <taxon>BOP clade</taxon>
        <taxon>Pooideae</taxon>
        <taxon>Poodae</taxon>
        <taxon>Poeae</taxon>
        <taxon>Poeae Chloroplast Group 1 (Aveneae type)</taxon>
        <taxon>Aveninae</taxon>
        <taxon>Avena</taxon>
    </lineage>
</organism>
<keyword evidence="2" id="KW-1185">Reference proteome</keyword>
<proteinExistence type="predicted"/>
<reference evidence="1" key="2">
    <citation type="submission" date="2025-09" db="UniProtKB">
        <authorList>
            <consortium name="EnsemblPlants"/>
        </authorList>
    </citation>
    <scope>IDENTIFICATION</scope>
</reference>
<evidence type="ECO:0000313" key="2">
    <source>
        <dbReference type="Proteomes" id="UP001732700"/>
    </source>
</evidence>
<protein>
    <submittedName>
        <fullName evidence="1">Uncharacterized protein</fullName>
    </submittedName>
</protein>
<name>A0ACD5Z2P4_AVESA</name>
<reference evidence="1" key="1">
    <citation type="submission" date="2021-05" db="EMBL/GenBank/DDBJ databases">
        <authorList>
            <person name="Scholz U."/>
            <person name="Mascher M."/>
            <person name="Fiebig A."/>
        </authorList>
    </citation>
    <scope>NUCLEOTIDE SEQUENCE [LARGE SCALE GENOMIC DNA]</scope>
</reference>
<dbReference type="EnsemblPlants" id="AVESA.00010b.r2.6CG1118440.1">
    <property type="protein sequence ID" value="AVESA.00010b.r2.6CG1118440.1.CDS"/>
    <property type="gene ID" value="AVESA.00010b.r2.6CG1118440"/>
</dbReference>
<accession>A0ACD5Z2P4</accession>
<dbReference type="Proteomes" id="UP001732700">
    <property type="component" value="Chromosome 6C"/>
</dbReference>